<keyword evidence="1" id="KW-1133">Transmembrane helix</keyword>
<proteinExistence type="predicted"/>
<sequence length="63" mass="7199">MELTDIIQITSLSALFFFLLGYAVRPRLQRGLKTLKNYFLKPRYLKSAGFLSGDNNSSKAKKK</sequence>
<evidence type="ECO:0000313" key="3">
    <source>
        <dbReference type="Proteomes" id="UP001139721"/>
    </source>
</evidence>
<dbReference type="EMBL" id="JAJKBJ010000026">
    <property type="protein sequence ID" value="MCL9685462.1"/>
    <property type="molecule type" value="Genomic_DNA"/>
</dbReference>
<organism evidence="2 3">
    <name type="scientific">Legionella maioricensis</name>
    <dbReference type="NCBI Taxonomy" id="2896528"/>
    <lineage>
        <taxon>Bacteria</taxon>
        <taxon>Pseudomonadati</taxon>
        <taxon>Pseudomonadota</taxon>
        <taxon>Gammaproteobacteria</taxon>
        <taxon>Legionellales</taxon>
        <taxon>Legionellaceae</taxon>
        <taxon>Legionella</taxon>
    </lineage>
</organism>
<comment type="caution">
    <text evidence="2">The sequence shown here is derived from an EMBL/GenBank/DDBJ whole genome shotgun (WGS) entry which is preliminary data.</text>
</comment>
<dbReference type="RefSeq" id="WP_250424804.1">
    <property type="nucleotide sequence ID" value="NZ_JAJKBJ010000026.1"/>
</dbReference>
<evidence type="ECO:0000256" key="1">
    <source>
        <dbReference type="SAM" id="Phobius"/>
    </source>
</evidence>
<dbReference type="AlphaFoldDB" id="A0A9X2IDE8"/>
<gene>
    <name evidence="2" type="primary">bcsF</name>
    <name evidence="2" type="ORF">LOX96_15270</name>
</gene>
<feature type="transmembrane region" description="Helical" evidence="1">
    <location>
        <begin position="6"/>
        <end position="24"/>
    </location>
</feature>
<dbReference type="Proteomes" id="UP001139721">
    <property type="component" value="Unassembled WGS sequence"/>
</dbReference>
<reference evidence="2" key="1">
    <citation type="submission" date="2021-11" db="EMBL/GenBank/DDBJ databases">
        <title>Legionella maioricencis sp. nov., a new species isolated from hot water samples in Mallorca.</title>
        <authorList>
            <person name="Crespi S."/>
            <person name="Drasar V."/>
            <person name="Salva-Serra F."/>
            <person name="Jaen-Luchoro D."/>
            <person name="Pineiro-Iglesias B."/>
            <person name="Aliaga F."/>
            <person name="Fernandez-Juarez V."/>
            <person name="Coll G."/>
            <person name="Moore E.R.B."/>
            <person name="Bennasar-Figueras A."/>
        </authorList>
    </citation>
    <scope>NUCLEOTIDE SEQUENCE</scope>
    <source>
        <strain evidence="2">HCPI-6</strain>
    </source>
</reference>
<keyword evidence="1" id="KW-0472">Membrane</keyword>
<dbReference type="NCBIfam" id="TIGR03493">
    <property type="entry name" value="cellullose_BcsF"/>
    <property type="match status" value="1"/>
</dbReference>
<name>A0A9X2IDE8_9GAMM</name>
<evidence type="ECO:0000313" key="2">
    <source>
        <dbReference type="EMBL" id="MCL9685462.1"/>
    </source>
</evidence>
<keyword evidence="3" id="KW-1185">Reference proteome</keyword>
<protein>
    <submittedName>
        <fullName evidence="2">Cellulose biosynthesis protein BcsF</fullName>
    </submittedName>
</protein>
<accession>A0A9X2IDE8</accession>
<dbReference type="InterPro" id="IPR019995">
    <property type="entry name" value="Cellulose_BcsF/YhjT"/>
</dbReference>
<dbReference type="Pfam" id="PF11120">
    <property type="entry name" value="CBP_BcsF"/>
    <property type="match status" value="1"/>
</dbReference>
<keyword evidence="1" id="KW-0812">Transmembrane</keyword>